<proteinExistence type="predicted"/>
<keyword evidence="1" id="KW-0812">Transmembrane</keyword>
<gene>
    <name evidence="2" type="ORF">EYB31_01590</name>
</gene>
<dbReference type="EMBL" id="SIRE01000002">
    <property type="protein sequence ID" value="TBL81717.1"/>
    <property type="molecule type" value="Genomic_DNA"/>
</dbReference>
<organism evidence="2 3">
    <name type="scientific">Paenibacillus thalictri</name>
    <dbReference type="NCBI Taxonomy" id="2527873"/>
    <lineage>
        <taxon>Bacteria</taxon>
        <taxon>Bacillati</taxon>
        <taxon>Bacillota</taxon>
        <taxon>Bacilli</taxon>
        <taxon>Bacillales</taxon>
        <taxon>Paenibacillaceae</taxon>
        <taxon>Paenibacillus</taxon>
    </lineage>
</organism>
<feature type="transmembrane region" description="Helical" evidence="1">
    <location>
        <begin position="5"/>
        <end position="23"/>
    </location>
</feature>
<dbReference type="Proteomes" id="UP000293142">
    <property type="component" value="Unassembled WGS sequence"/>
</dbReference>
<dbReference type="OrthoDB" id="2659721at2"/>
<sequence length="59" mass="6782">MVKTGIWVVMLLFYPLFLKLIHIHDLRVVPLVVPYAVGCLAVVIIVSEIVEYVVKKFRT</sequence>
<dbReference type="AlphaFoldDB" id="A0A4Q9DX77"/>
<evidence type="ECO:0000256" key="1">
    <source>
        <dbReference type="SAM" id="Phobius"/>
    </source>
</evidence>
<feature type="transmembrane region" description="Helical" evidence="1">
    <location>
        <begin position="35"/>
        <end position="54"/>
    </location>
</feature>
<accession>A0A4Q9DX77</accession>
<evidence type="ECO:0000313" key="2">
    <source>
        <dbReference type="EMBL" id="TBL81717.1"/>
    </source>
</evidence>
<evidence type="ECO:0000313" key="3">
    <source>
        <dbReference type="Proteomes" id="UP000293142"/>
    </source>
</evidence>
<reference evidence="2 3" key="1">
    <citation type="submission" date="2019-02" db="EMBL/GenBank/DDBJ databases">
        <title>Paenibacillus sp. nov., isolated from surface-sterilized tissue of Thalictrum simplex L.</title>
        <authorList>
            <person name="Tuo L."/>
        </authorList>
    </citation>
    <scope>NUCLEOTIDE SEQUENCE [LARGE SCALE GENOMIC DNA]</scope>
    <source>
        <strain evidence="2 3">N2SHLJ1</strain>
    </source>
</reference>
<protein>
    <submittedName>
        <fullName evidence="2">Uncharacterized protein</fullName>
    </submittedName>
</protein>
<keyword evidence="1" id="KW-0472">Membrane</keyword>
<keyword evidence="1" id="KW-1133">Transmembrane helix</keyword>
<dbReference type="RefSeq" id="WP_131011504.1">
    <property type="nucleotide sequence ID" value="NZ_SIRE01000002.1"/>
</dbReference>
<name>A0A4Q9DX77_9BACL</name>
<keyword evidence="3" id="KW-1185">Reference proteome</keyword>
<comment type="caution">
    <text evidence="2">The sequence shown here is derived from an EMBL/GenBank/DDBJ whole genome shotgun (WGS) entry which is preliminary data.</text>
</comment>